<dbReference type="EMBL" id="CP144749">
    <property type="protein sequence ID" value="WVZ74524.1"/>
    <property type="molecule type" value="Genomic_DNA"/>
</dbReference>
<evidence type="ECO:0000313" key="3">
    <source>
        <dbReference type="EMBL" id="WVZ74524.1"/>
    </source>
</evidence>
<gene>
    <name evidence="3" type="ORF">U9M48_022695</name>
</gene>
<name>A0AAQ3TKC4_PASNO</name>
<feature type="chain" id="PRO_5042893018" description="Knottins-like domain-containing protein" evidence="1">
    <location>
        <begin position="19"/>
        <end position="102"/>
    </location>
</feature>
<keyword evidence="4" id="KW-1185">Reference proteome</keyword>
<dbReference type="GO" id="GO:0006952">
    <property type="term" value="P:defense response"/>
    <property type="evidence" value="ECO:0007669"/>
    <property type="project" value="InterPro"/>
</dbReference>
<reference evidence="3 4" key="1">
    <citation type="submission" date="2024-02" db="EMBL/GenBank/DDBJ databases">
        <title>High-quality chromosome-scale genome assembly of Pensacola bahiagrass (Paspalum notatum Flugge var. saurae).</title>
        <authorList>
            <person name="Vega J.M."/>
            <person name="Podio M."/>
            <person name="Orjuela J."/>
            <person name="Siena L.A."/>
            <person name="Pessino S.C."/>
            <person name="Combes M.C."/>
            <person name="Mariac C."/>
            <person name="Albertini E."/>
            <person name="Pupilli F."/>
            <person name="Ortiz J.P.A."/>
            <person name="Leblanc O."/>
        </authorList>
    </citation>
    <scope>NUCLEOTIDE SEQUENCE [LARGE SCALE GENOMIC DNA]</scope>
    <source>
        <strain evidence="3">R1</strain>
        <tissue evidence="3">Leaf</tissue>
    </source>
</reference>
<dbReference type="AlphaFoldDB" id="A0AAQ3TKC4"/>
<protein>
    <recommendedName>
        <fullName evidence="2">Knottins-like domain-containing protein</fullName>
    </recommendedName>
</protein>
<dbReference type="InterPro" id="IPR036574">
    <property type="entry name" value="Scorpion_toxin-like_sf"/>
</dbReference>
<dbReference type="Pfam" id="PF00304">
    <property type="entry name" value="Gamma-thionin"/>
    <property type="match status" value="1"/>
</dbReference>
<feature type="signal peptide" evidence="1">
    <location>
        <begin position="1"/>
        <end position="18"/>
    </location>
</feature>
<dbReference type="InterPro" id="IPR003614">
    <property type="entry name" value="Knottins"/>
</dbReference>
<evidence type="ECO:0000256" key="1">
    <source>
        <dbReference type="SAM" id="SignalP"/>
    </source>
</evidence>
<dbReference type="Gene3D" id="3.30.30.10">
    <property type="entry name" value="Knottin, scorpion toxin-like"/>
    <property type="match status" value="1"/>
</dbReference>
<dbReference type="Proteomes" id="UP001341281">
    <property type="component" value="Chromosome 05"/>
</dbReference>
<keyword evidence="1" id="KW-0732">Signal</keyword>
<organism evidence="3 4">
    <name type="scientific">Paspalum notatum var. saurae</name>
    <dbReference type="NCBI Taxonomy" id="547442"/>
    <lineage>
        <taxon>Eukaryota</taxon>
        <taxon>Viridiplantae</taxon>
        <taxon>Streptophyta</taxon>
        <taxon>Embryophyta</taxon>
        <taxon>Tracheophyta</taxon>
        <taxon>Spermatophyta</taxon>
        <taxon>Magnoliopsida</taxon>
        <taxon>Liliopsida</taxon>
        <taxon>Poales</taxon>
        <taxon>Poaceae</taxon>
        <taxon>PACMAD clade</taxon>
        <taxon>Panicoideae</taxon>
        <taxon>Andropogonodae</taxon>
        <taxon>Paspaleae</taxon>
        <taxon>Paspalinae</taxon>
        <taxon>Paspalum</taxon>
    </lineage>
</organism>
<feature type="domain" description="Knottins-like" evidence="2">
    <location>
        <begin position="55"/>
        <end position="102"/>
    </location>
</feature>
<evidence type="ECO:0000259" key="2">
    <source>
        <dbReference type="SMART" id="SM00505"/>
    </source>
</evidence>
<proteinExistence type="predicted"/>
<dbReference type="SUPFAM" id="SSF57095">
    <property type="entry name" value="Scorpion toxin-like"/>
    <property type="match status" value="1"/>
</dbReference>
<evidence type="ECO:0000313" key="4">
    <source>
        <dbReference type="Proteomes" id="UP001341281"/>
    </source>
</evidence>
<dbReference type="CDD" id="cd00107">
    <property type="entry name" value="Knot1"/>
    <property type="match status" value="1"/>
</dbReference>
<accession>A0AAQ3TKC4</accession>
<sequence>MALSRGMVLFLFFLVVVAEIGTIDAKHAKNVLDPSAVEEEGRKEEEKEKEEDEMHCRSLSHQFHGFCFSSDTCAAICKKEGFPTGECKLEGGTRKCFCQKFC</sequence>
<dbReference type="SMART" id="SM00505">
    <property type="entry name" value="Knot1"/>
    <property type="match status" value="1"/>
</dbReference>